<dbReference type="InterPro" id="IPR012910">
    <property type="entry name" value="Plug_dom"/>
</dbReference>
<comment type="similarity">
    <text evidence="11 12">Belongs to the TonB-dependent receptor family.</text>
</comment>
<evidence type="ECO:0000256" key="2">
    <source>
        <dbReference type="ARBA" id="ARBA00022448"/>
    </source>
</evidence>
<feature type="domain" description="TonB-dependent receptor-like beta-barrel" evidence="13">
    <location>
        <begin position="241"/>
        <end position="662"/>
    </location>
</feature>
<keyword evidence="3 11" id="KW-1134">Transmembrane beta strand</keyword>
<evidence type="ECO:0000256" key="4">
    <source>
        <dbReference type="ARBA" id="ARBA00022496"/>
    </source>
</evidence>
<dbReference type="PANTHER" id="PTHR32552:SF81">
    <property type="entry name" value="TONB-DEPENDENT OUTER MEMBRANE RECEPTOR"/>
    <property type="match status" value="1"/>
</dbReference>
<proteinExistence type="inferred from homology"/>
<keyword evidence="2 11" id="KW-0813">Transport</keyword>
<organism evidence="15 16">
    <name type="scientific">Candidatus Paraluminiphilus aquimaris</name>
    <dbReference type="NCBI Taxonomy" id="2518994"/>
    <lineage>
        <taxon>Bacteria</taxon>
        <taxon>Pseudomonadati</taxon>
        <taxon>Pseudomonadota</taxon>
        <taxon>Gammaproteobacteria</taxon>
        <taxon>Cellvibrionales</taxon>
        <taxon>Halieaceae</taxon>
        <taxon>Candidatus Paraluminiphilus</taxon>
    </lineage>
</organism>
<evidence type="ECO:0000256" key="9">
    <source>
        <dbReference type="ARBA" id="ARBA00023136"/>
    </source>
</evidence>
<evidence type="ECO:0000256" key="5">
    <source>
        <dbReference type="ARBA" id="ARBA00022692"/>
    </source>
</evidence>
<dbReference type="PROSITE" id="PS52016">
    <property type="entry name" value="TONB_DEPENDENT_REC_3"/>
    <property type="match status" value="1"/>
</dbReference>
<dbReference type="InterPro" id="IPR000531">
    <property type="entry name" value="Beta-barrel_TonB"/>
</dbReference>
<keyword evidence="15" id="KW-0675">Receptor</keyword>
<evidence type="ECO:0000313" key="15">
    <source>
        <dbReference type="EMBL" id="UZP74343.1"/>
    </source>
</evidence>
<dbReference type="Proteomes" id="UP001317963">
    <property type="component" value="Chromosome"/>
</dbReference>
<evidence type="ECO:0000256" key="7">
    <source>
        <dbReference type="ARBA" id="ARBA00023065"/>
    </source>
</evidence>
<dbReference type="Pfam" id="PF00593">
    <property type="entry name" value="TonB_dep_Rec_b-barrel"/>
    <property type="match status" value="1"/>
</dbReference>
<keyword evidence="4" id="KW-0410">Iron transport</keyword>
<evidence type="ECO:0000259" key="13">
    <source>
        <dbReference type="Pfam" id="PF00593"/>
    </source>
</evidence>
<keyword evidence="7" id="KW-0406">Ion transport</keyword>
<evidence type="ECO:0000256" key="12">
    <source>
        <dbReference type="RuleBase" id="RU003357"/>
    </source>
</evidence>
<evidence type="ECO:0000259" key="14">
    <source>
        <dbReference type="Pfam" id="PF07715"/>
    </source>
</evidence>
<keyword evidence="6" id="KW-0408">Iron</keyword>
<evidence type="ECO:0000256" key="6">
    <source>
        <dbReference type="ARBA" id="ARBA00023004"/>
    </source>
</evidence>
<sequence length="709" mass="78181">MPMMSPPYPPKERLGFTASAMILLGQLTVASQASTAQLEEIVITAALMKADINHLSVTSVTESDVRARGAAHFEDLLTLVPNLSASAGASRQRFFQIRGIGERSQFVEPINPSVILLQDGVDISGLGGALTTFDTSQVDVLRGPQGAIMGAGALAGLISTETQTPTSDAKLSVAMGMENYSGRRLEVIANAPLTNTLSARLAHQRFASDGWIENTYLGVDDTNNRDEQTTRFALRHVSGQHSVDMKVNKVEVQNGYDAFSLDNTRETLSDQPGEDSLDMTSALIRWHRFGEDYTSMIQVSDVSADTVYSYDEDWSYVGIRPFWEYSSFDSYARDLKRRTLEWRLSPSNSDATDWVAGVYARQDEESLNRDYTYLDAAFGSLNKADTLALYGQLSHSLTDDITLTLGTRLEQREVNYRDSAGVTESFNDNYWTGNVSVNWRITETGSVFATISRGVRAGGVNPSLSSTLLSLVDEIDVSAFADATRFDEERLLNTELGYRFSSADNRVSGSITLFNMDRGDQQVKGSLVIPRSDGSTSFTDFTDNAASGTNRGLEATLDWRVAPSLGVSAFIARLDAQFDTYVNIDSTDLSGRDQPQAPADQYRLSATWDMAKNVSASLEVTGRDAFFLSDRHDIQSPSARLVNANIAWQIGAWEVTVWGRNLQDKKTVTRGFGTFGNDPRKEYVLEPYYQFGEPRTVGATMRYQFGDRL</sequence>
<protein>
    <submittedName>
        <fullName evidence="15">TonB-dependent receptor</fullName>
    </submittedName>
</protein>
<dbReference type="PANTHER" id="PTHR32552">
    <property type="entry name" value="FERRICHROME IRON RECEPTOR-RELATED"/>
    <property type="match status" value="1"/>
</dbReference>
<keyword evidence="8 12" id="KW-0798">TonB box</keyword>
<dbReference type="SUPFAM" id="SSF56935">
    <property type="entry name" value="Porins"/>
    <property type="match status" value="1"/>
</dbReference>
<evidence type="ECO:0000256" key="11">
    <source>
        <dbReference type="PROSITE-ProRule" id="PRU01360"/>
    </source>
</evidence>
<reference evidence="15 16" key="1">
    <citation type="submission" date="2019-02" db="EMBL/GenBank/DDBJ databases">
        <title>Halieaceae_genomes.</title>
        <authorList>
            <person name="Li S.-H."/>
        </authorList>
    </citation>
    <scope>NUCLEOTIDE SEQUENCE [LARGE SCALE GENOMIC DNA]</scope>
    <source>
        <strain evidence="15 16">JH123</strain>
    </source>
</reference>
<keyword evidence="16" id="KW-1185">Reference proteome</keyword>
<accession>A0ABY6Q7W3</accession>
<dbReference type="InterPro" id="IPR039426">
    <property type="entry name" value="TonB-dep_rcpt-like"/>
</dbReference>
<dbReference type="Gene3D" id="2.40.170.20">
    <property type="entry name" value="TonB-dependent receptor, beta-barrel domain"/>
    <property type="match status" value="1"/>
</dbReference>
<keyword evidence="5 11" id="KW-0812">Transmembrane</keyword>
<gene>
    <name evidence="15" type="ORF">E0F26_06125</name>
</gene>
<evidence type="ECO:0000256" key="8">
    <source>
        <dbReference type="ARBA" id="ARBA00023077"/>
    </source>
</evidence>
<name>A0ABY6Q7W3_9GAMM</name>
<keyword evidence="9 11" id="KW-0472">Membrane</keyword>
<evidence type="ECO:0000256" key="1">
    <source>
        <dbReference type="ARBA" id="ARBA00004571"/>
    </source>
</evidence>
<dbReference type="InterPro" id="IPR036942">
    <property type="entry name" value="Beta-barrel_TonB_sf"/>
</dbReference>
<feature type="domain" description="TonB-dependent receptor plug" evidence="14">
    <location>
        <begin position="56"/>
        <end position="156"/>
    </location>
</feature>
<dbReference type="Pfam" id="PF07715">
    <property type="entry name" value="Plug"/>
    <property type="match status" value="1"/>
</dbReference>
<evidence type="ECO:0000256" key="10">
    <source>
        <dbReference type="ARBA" id="ARBA00023237"/>
    </source>
</evidence>
<evidence type="ECO:0000313" key="16">
    <source>
        <dbReference type="Proteomes" id="UP001317963"/>
    </source>
</evidence>
<comment type="subcellular location">
    <subcellularLocation>
        <location evidence="1 11">Cell outer membrane</location>
        <topology evidence="1 11">Multi-pass membrane protein</topology>
    </subcellularLocation>
</comment>
<evidence type="ECO:0000256" key="3">
    <source>
        <dbReference type="ARBA" id="ARBA00022452"/>
    </source>
</evidence>
<dbReference type="EMBL" id="CP036501">
    <property type="protein sequence ID" value="UZP74343.1"/>
    <property type="molecule type" value="Genomic_DNA"/>
</dbReference>
<keyword evidence="10 11" id="KW-0998">Cell outer membrane</keyword>